<dbReference type="SMART" id="SM00326">
    <property type="entry name" value="SH3"/>
    <property type="match status" value="1"/>
</dbReference>
<keyword evidence="8" id="KW-1185">Reference proteome</keyword>
<dbReference type="InterPro" id="IPR036028">
    <property type="entry name" value="SH3-like_dom_sf"/>
</dbReference>
<evidence type="ECO:0000256" key="5">
    <source>
        <dbReference type="SAM" id="MobiDB-lite"/>
    </source>
</evidence>
<name>A0AAD5XXN3_9FUNG</name>
<evidence type="ECO:0000256" key="1">
    <source>
        <dbReference type="ARBA" id="ARBA00022441"/>
    </source>
</evidence>
<organism evidence="7 8">
    <name type="scientific">Clydaea vesicula</name>
    <dbReference type="NCBI Taxonomy" id="447962"/>
    <lineage>
        <taxon>Eukaryota</taxon>
        <taxon>Fungi</taxon>
        <taxon>Fungi incertae sedis</taxon>
        <taxon>Chytridiomycota</taxon>
        <taxon>Chytridiomycota incertae sedis</taxon>
        <taxon>Chytridiomycetes</taxon>
        <taxon>Lobulomycetales</taxon>
        <taxon>Lobulomycetaceae</taxon>
        <taxon>Clydaea</taxon>
    </lineage>
</organism>
<dbReference type="Gene3D" id="2.30.30.40">
    <property type="entry name" value="SH3 Domains"/>
    <property type="match status" value="1"/>
</dbReference>
<protein>
    <recommendedName>
        <fullName evidence="6">SH3 domain-containing protein</fullName>
    </recommendedName>
</protein>
<dbReference type="SUPFAM" id="SSF117281">
    <property type="entry name" value="Kelch motif"/>
    <property type="match status" value="1"/>
</dbReference>
<dbReference type="InterPro" id="IPR015915">
    <property type="entry name" value="Kelch-typ_b-propeller"/>
</dbReference>
<evidence type="ECO:0000313" key="8">
    <source>
        <dbReference type="Proteomes" id="UP001211065"/>
    </source>
</evidence>
<evidence type="ECO:0000259" key="6">
    <source>
        <dbReference type="PROSITE" id="PS50002"/>
    </source>
</evidence>
<keyword evidence="3" id="KW-0677">Repeat</keyword>
<evidence type="ECO:0000256" key="4">
    <source>
        <dbReference type="PROSITE-ProRule" id="PRU00192"/>
    </source>
</evidence>
<feature type="domain" description="SH3" evidence="6">
    <location>
        <begin position="608"/>
        <end position="669"/>
    </location>
</feature>
<comment type="caution">
    <text evidence="7">The sequence shown here is derived from an EMBL/GenBank/DDBJ whole genome shotgun (WGS) entry which is preliminary data.</text>
</comment>
<feature type="region of interest" description="Disordered" evidence="5">
    <location>
        <begin position="853"/>
        <end position="874"/>
    </location>
</feature>
<evidence type="ECO:0000313" key="7">
    <source>
        <dbReference type="EMBL" id="KAJ3213666.1"/>
    </source>
</evidence>
<dbReference type="InterPro" id="IPR001452">
    <property type="entry name" value="SH3_domain"/>
</dbReference>
<dbReference type="AlphaFoldDB" id="A0AAD5XXN3"/>
<dbReference type="PANTHER" id="PTHR45632:SF3">
    <property type="entry name" value="KELCH-LIKE PROTEIN 32"/>
    <property type="match status" value="1"/>
</dbReference>
<evidence type="ECO:0000256" key="3">
    <source>
        <dbReference type="ARBA" id="ARBA00022737"/>
    </source>
</evidence>
<keyword evidence="2 4" id="KW-0728">SH3 domain</keyword>
<reference evidence="7" key="1">
    <citation type="submission" date="2020-05" db="EMBL/GenBank/DDBJ databases">
        <title>Phylogenomic resolution of chytrid fungi.</title>
        <authorList>
            <person name="Stajich J.E."/>
            <person name="Amses K."/>
            <person name="Simmons R."/>
            <person name="Seto K."/>
            <person name="Myers J."/>
            <person name="Bonds A."/>
            <person name="Quandt C.A."/>
            <person name="Barry K."/>
            <person name="Liu P."/>
            <person name="Grigoriev I."/>
            <person name="Longcore J.E."/>
            <person name="James T.Y."/>
        </authorList>
    </citation>
    <scope>NUCLEOTIDE SEQUENCE</scope>
    <source>
        <strain evidence="7">JEL0476</strain>
    </source>
</reference>
<dbReference type="Proteomes" id="UP001211065">
    <property type="component" value="Unassembled WGS sequence"/>
</dbReference>
<dbReference type="Gene3D" id="2.120.10.80">
    <property type="entry name" value="Kelch-type beta propeller"/>
    <property type="match status" value="2"/>
</dbReference>
<dbReference type="EMBL" id="JADGJW010000689">
    <property type="protein sequence ID" value="KAJ3213666.1"/>
    <property type="molecule type" value="Genomic_DNA"/>
</dbReference>
<dbReference type="Pfam" id="PF14604">
    <property type="entry name" value="SH3_9"/>
    <property type="match status" value="1"/>
</dbReference>
<evidence type="ECO:0000256" key="2">
    <source>
        <dbReference type="ARBA" id="ARBA00022443"/>
    </source>
</evidence>
<feature type="compositionally biased region" description="Basic and acidic residues" evidence="5">
    <location>
        <begin position="855"/>
        <end position="874"/>
    </location>
</feature>
<gene>
    <name evidence="7" type="ORF">HK099_007244</name>
</gene>
<dbReference type="PANTHER" id="PTHR45632">
    <property type="entry name" value="LD33804P"/>
    <property type="match status" value="1"/>
</dbReference>
<sequence length="874" mass="96537">MNLLWRTDHQMITLNNKVYVLGGRNQNLQNVIKIPKLRNIPLPPEHLKNSVKLAYANSTVGIQVLSGDLNFIASNHLNLPYFGMSCVSDNKSLIYCTGGFEFNSSGISFEAQNTIITFDVTTNTYFKDEFTISGSNKDFRRGWHSSTYNNGTIYLIGGSSCEICDSPSVYSLSESLSLSISTKVATVFRTSINTPKLVSSCLVNLNSTSVLILGGTNVANVATGNNYILNLISGDVENYTSLNNQHLTGMTCQANSPVNPTAVYIYGNCSTTSNLMSPNLWKLDLKMNSWKEIPISVTSGVRCSAASTTFKKYILFHGGIPTQNFDPPNKENDDVLFFDTSTDKLKVVSLNMDNQPTETYSPPYAIIAFKKSVFSQFNQREVNGKNRNDIGFQKIYDENSKDLEEFKSDSRYKKDTSRFTSANNTTQDINIGEIEGLDKNRIGNFERSKNNAEAEDALLIASNKTVVNNNELTKDSTFSSTGIYDKRNSNSPLSLLGLRSKRTLVKKQDAQLRLLDKRNNSQIKPMFYATSNVLKSDSPNESILVLPKIDDLANRNLELVSSNTTSTNMSVLLPTRKDSYGVNYNRDSSSSSDFEYDIIPRNSSSASLDSMRYVVNEAHTPEDDDEISLMVGDVIVIDQIYKDGWAKGINMTTMLTGKFPMFRVETLAKANEIDDSIKLETGSRKSGKAQKRSTFQEESYWTFGGNSTTEDDIDPVSDFFGVSQSAPTQSSLSGTFNNTIGSSSPAGFSVSPSSNISNPSIFNPPGTFNPPSNYSSSIIPMKSPSSPKAPISPRETLSSQRRSVSSISSSLSRLPSIQLTSTENISSELFFSMANVANPENYYSTTDINEIENENESKKETSKIKKLNDVTEED</sequence>
<keyword evidence="1" id="KW-0880">Kelch repeat</keyword>
<feature type="region of interest" description="Disordered" evidence="5">
    <location>
        <begin position="761"/>
        <end position="804"/>
    </location>
</feature>
<accession>A0AAD5XXN3</accession>
<dbReference type="PROSITE" id="PS50002">
    <property type="entry name" value="SH3"/>
    <property type="match status" value="1"/>
</dbReference>
<proteinExistence type="predicted"/>
<dbReference type="SUPFAM" id="SSF50044">
    <property type="entry name" value="SH3-domain"/>
    <property type="match status" value="1"/>
</dbReference>